<dbReference type="HAMAP" id="MF_00336">
    <property type="entry name" value="BioD"/>
    <property type="match status" value="1"/>
</dbReference>
<gene>
    <name evidence="2" type="ORF">AVDCRST_MAG29-2419</name>
</gene>
<dbReference type="PIRSF" id="PIRSF006755">
    <property type="entry name" value="DTB_synth"/>
    <property type="match status" value="1"/>
</dbReference>
<organism evidence="2">
    <name type="scientific">uncultured Nocardioidaceae bacterium</name>
    <dbReference type="NCBI Taxonomy" id="253824"/>
    <lineage>
        <taxon>Bacteria</taxon>
        <taxon>Bacillati</taxon>
        <taxon>Actinomycetota</taxon>
        <taxon>Actinomycetes</taxon>
        <taxon>Propionibacteriales</taxon>
        <taxon>Nocardioidaceae</taxon>
        <taxon>environmental samples</taxon>
    </lineage>
</organism>
<feature type="non-terminal residue" evidence="2">
    <location>
        <position position="1"/>
    </location>
</feature>
<dbReference type="InterPro" id="IPR004472">
    <property type="entry name" value="DTB_synth_BioD"/>
</dbReference>
<sequence>VCGCSTGSAWPREPRPDDRATARMTAYVLVTGTDTGVGKTVATAVLALRSLRRGSAVAVVKPVQTGVADDEPGDAATVAALSGVRVHELVRLAEPLAPAQAATRAGVSLPPIQQLADQIADVDAEVVLVEGSGGVTVALDAAGGTLLDLGRALEWYGNVEAVVVCRSGLGTLNHTRLTVDAVRAAGLPVTGLVIGSWPDPAPPSDLLNREDLPRLTGVPLVGVLPAGLGSWTPARVRNAAL</sequence>
<dbReference type="GO" id="GO:0009102">
    <property type="term" value="P:biotin biosynthetic process"/>
    <property type="evidence" value="ECO:0007669"/>
    <property type="project" value="UniProtKB-UniRule"/>
</dbReference>
<dbReference type="GO" id="GO:0004141">
    <property type="term" value="F:dethiobiotin synthase activity"/>
    <property type="evidence" value="ECO:0007669"/>
    <property type="project" value="UniProtKB-UniRule"/>
</dbReference>
<dbReference type="CDD" id="cd03109">
    <property type="entry name" value="DTBS"/>
    <property type="match status" value="1"/>
</dbReference>
<dbReference type="NCBIfam" id="TIGR00347">
    <property type="entry name" value="bioD"/>
    <property type="match status" value="1"/>
</dbReference>
<dbReference type="EC" id="6.3.3.3" evidence="1"/>
<proteinExistence type="inferred from homology"/>
<dbReference type="GO" id="GO:0005524">
    <property type="term" value="F:ATP binding"/>
    <property type="evidence" value="ECO:0007669"/>
    <property type="project" value="InterPro"/>
</dbReference>
<keyword evidence="2" id="KW-0436">Ligase</keyword>
<dbReference type="EMBL" id="CADCUG010000143">
    <property type="protein sequence ID" value="CAA9353779.1"/>
    <property type="molecule type" value="Genomic_DNA"/>
</dbReference>
<name>A0A6J4MAC1_9ACTN</name>
<dbReference type="SUPFAM" id="SSF52540">
    <property type="entry name" value="P-loop containing nucleoside triphosphate hydrolases"/>
    <property type="match status" value="1"/>
</dbReference>
<evidence type="ECO:0000313" key="2">
    <source>
        <dbReference type="EMBL" id="CAA9353779.1"/>
    </source>
</evidence>
<reference evidence="2" key="1">
    <citation type="submission" date="2020-02" db="EMBL/GenBank/DDBJ databases">
        <authorList>
            <person name="Meier V. D."/>
        </authorList>
    </citation>
    <scope>NUCLEOTIDE SEQUENCE</scope>
    <source>
        <strain evidence="2">AVDCRST_MAG29</strain>
    </source>
</reference>
<dbReference type="Pfam" id="PF13500">
    <property type="entry name" value="AAA_26"/>
    <property type="match status" value="1"/>
</dbReference>
<dbReference type="AlphaFoldDB" id="A0A6J4MAC1"/>
<dbReference type="PANTHER" id="PTHR43210:SF5">
    <property type="entry name" value="DETHIOBIOTIN SYNTHETASE"/>
    <property type="match status" value="1"/>
</dbReference>
<accession>A0A6J4MAC1</accession>
<dbReference type="UniPathway" id="UPA00078"/>
<protein>
    <recommendedName>
        <fullName evidence="1">Dethiobiotin synthase</fullName>
        <ecNumber evidence="1">6.3.3.3</ecNumber>
    </recommendedName>
</protein>
<dbReference type="GO" id="GO:0000287">
    <property type="term" value="F:magnesium ion binding"/>
    <property type="evidence" value="ECO:0007669"/>
    <property type="project" value="InterPro"/>
</dbReference>
<evidence type="ECO:0000256" key="1">
    <source>
        <dbReference type="NCBIfam" id="TIGR00347"/>
    </source>
</evidence>
<dbReference type="GO" id="GO:0005829">
    <property type="term" value="C:cytosol"/>
    <property type="evidence" value="ECO:0007669"/>
    <property type="project" value="TreeGrafter"/>
</dbReference>
<dbReference type="Gene3D" id="3.40.50.300">
    <property type="entry name" value="P-loop containing nucleotide triphosphate hydrolases"/>
    <property type="match status" value="1"/>
</dbReference>
<dbReference type="PANTHER" id="PTHR43210">
    <property type="entry name" value="DETHIOBIOTIN SYNTHETASE"/>
    <property type="match status" value="1"/>
</dbReference>
<dbReference type="InterPro" id="IPR027417">
    <property type="entry name" value="P-loop_NTPase"/>
</dbReference>